<evidence type="ECO:0000259" key="1">
    <source>
        <dbReference type="Pfam" id="PF13966"/>
    </source>
</evidence>
<protein>
    <recommendedName>
        <fullName evidence="1">Reverse transcriptase zinc-binding domain-containing protein</fullName>
    </recommendedName>
</protein>
<accession>A0A803L9W5</accession>
<dbReference type="Pfam" id="PF13966">
    <property type="entry name" value="zf-RVT"/>
    <property type="match status" value="1"/>
</dbReference>
<organism evidence="2 3">
    <name type="scientific">Chenopodium quinoa</name>
    <name type="common">Quinoa</name>
    <dbReference type="NCBI Taxonomy" id="63459"/>
    <lineage>
        <taxon>Eukaryota</taxon>
        <taxon>Viridiplantae</taxon>
        <taxon>Streptophyta</taxon>
        <taxon>Embryophyta</taxon>
        <taxon>Tracheophyta</taxon>
        <taxon>Spermatophyta</taxon>
        <taxon>Magnoliopsida</taxon>
        <taxon>eudicotyledons</taxon>
        <taxon>Gunneridae</taxon>
        <taxon>Pentapetalae</taxon>
        <taxon>Caryophyllales</taxon>
        <taxon>Chenopodiaceae</taxon>
        <taxon>Chenopodioideae</taxon>
        <taxon>Atripliceae</taxon>
        <taxon>Chenopodium</taxon>
    </lineage>
</organism>
<dbReference type="Proteomes" id="UP000596660">
    <property type="component" value="Unplaced"/>
</dbReference>
<dbReference type="InterPro" id="IPR026960">
    <property type="entry name" value="RVT-Znf"/>
</dbReference>
<reference evidence="2" key="2">
    <citation type="submission" date="2021-03" db="UniProtKB">
        <authorList>
            <consortium name="EnsemblPlants"/>
        </authorList>
    </citation>
    <scope>IDENTIFICATION</scope>
</reference>
<dbReference type="AlphaFoldDB" id="A0A803L9W5"/>
<keyword evidence="3" id="KW-1185">Reference proteome</keyword>
<feature type="domain" description="Reverse transcriptase zinc-binding" evidence="1">
    <location>
        <begin position="11"/>
        <end position="101"/>
    </location>
</feature>
<dbReference type="Gramene" id="AUR62008654-RA">
    <property type="protein sequence ID" value="AUR62008654-RA:cds"/>
    <property type="gene ID" value="AUR62008654"/>
</dbReference>
<evidence type="ECO:0000313" key="2">
    <source>
        <dbReference type="EnsemblPlants" id="AUR62008654-RA:cds"/>
    </source>
</evidence>
<reference evidence="2" key="1">
    <citation type="journal article" date="2017" name="Nature">
        <title>The genome of Chenopodium quinoa.</title>
        <authorList>
            <person name="Jarvis D.E."/>
            <person name="Ho Y.S."/>
            <person name="Lightfoot D.J."/>
            <person name="Schmoeckel S.M."/>
            <person name="Li B."/>
            <person name="Borm T.J.A."/>
            <person name="Ohyanagi H."/>
            <person name="Mineta K."/>
            <person name="Michell C.T."/>
            <person name="Saber N."/>
            <person name="Kharbatia N.M."/>
            <person name="Rupper R.R."/>
            <person name="Sharp A.R."/>
            <person name="Dally N."/>
            <person name="Boughton B.A."/>
            <person name="Woo Y.H."/>
            <person name="Gao G."/>
            <person name="Schijlen E.G.W.M."/>
            <person name="Guo X."/>
            <person name="Momin A.A."/>
            <person name="Negrao S."/>
            <person name="Al-Babili S."/>
            <person name="Gehring C."/>
            <person name="Roessner U."/>
            <person name="Jung C."/>
            <person name="Murphy K."/>
            <person name="Arold S.T."/>
            <person name="Gojobori T."/>
            <person name="van der Linden C.G."/>
            <person name="van Loo E.N."/>
            <person name="Jellen E.N."/>
            <person name="Maughan P.J."/>
            <person name="Tester M."/>
        </authorList>
    </citation>
    <scope>NUCLEOTIDE SEQUENCE [LARGE SCALE GENOMIC DNA]</scope>
    <source>
        <strain evidence="2">cv. PI 614886</strain>
    </source>
</reference>
<dbReference type="OMA" id="PRCAICH"/>
<evidence type="ECO:0000313" key="3">
    <source>
        <dbReference type="Proteomes" id="UP000596660"/>
    </source>
</evidence>
<dbReference type="EnsemblPlants" id="AUR62008654-RA">
    <property type="protein sequence ID" value="AUR62008654-RA:cds"/>
    <property type="gene ID" value="AUR62008654"/>
</dbReference>
<proteinExistence type="predicted"/>
<sequence length="190" mass="21867">MFWWPSNDGAYTVRSGYWLCKKVPAVLQGVDMNEVWRLIWSMKCPPKLQHFLWRACKGFLAVKERLHYRHITPEKSCSICNASEESINHAIFECKAATEVWAASPLFSQVSAAPSNSFVERFLWYSKNVSKDELLSIASLAWAAWHCRNKYIFEQEAFNAVDVARGWVKYVKESLEYAVRTGIKSALCCV</sequence>
<name>A0A803L9W5_CHEQI</name>